<reference evidence="3" key="1">
    <citation type="journal article" date="2019" name="Int. J. Syst. Evol. Microbiol.">
        <title>The Global Catalogue of Microorganisms (GCM) 10K type strain sequencing project: providing services to taxonomists for standard genome sequencing and annotation.</title>
        <authorList>
            <consortium name="The Broad Institute Genomics Platform"/>
            <consortium name="The Broad Institute Genome Sequencing Center for Infectious Disease"/>
            <person name="Wu L."/>
            <person name="Ma J."/>
        </authorList>
    </citation>
    <scope>NUCLEOTIDE SEQUENCE [LARGE SCALE GENOMIC DNA]</scope>
    <source>
        <strain evidence="3">CGMCC 1.15407</strain>
    </source>
</reference>
<dbReference type="Proteomes" id="UP000647339">
    <property type="component" value="Unassembled WGS sequence"/>
</dbReference>
<accession>A0ABQ1UU19</accession>
<sequence>MMKKLMLILFVLLFCYSGSYAYVQSVPYQSITAGGQNPNSNSMMIVNLNDTCPFIRFDAEWSGGSEASGAAQAYSDILIGEYTYNSGTNSNSYRSEYNSSRYWNSITVYLNAYKCSGIATLRWGW</sequence>
<evidence type="ECO:0000313" key="3">
    <source>
        <dbReference type="Proteomes" id="UP000647339"/>
    </source>
</evidence>
<keyword evidence="1" id="KW-0732">Signal</keyword>
<feature type="chain" id="PRO_5046888115" evidence="1">
    <location>
        <begin position="22"/>
        <end position="125"/>
    </location>
</feature>
<comment type="caution">
    <text evidence="2">The sequence shown here is derived from an EMBL/GenBank/DDBJ whole genome shotgun (WGS) entry which is preliminary data.</text>
</comment>
<name>A0ABQ1UU19_9BACT</name>
<organism evidence="2 3">
    <name type="scientific">Echinicola rosea</name>
    <dbReference type="NCBI Taxonomy" id="1807691"/>
    <lineage>
        <taxon>Bacteria</taxon>
        <taxon>Pseudomonadati</taxon>
        <taxon>Bacteroidota</taxon>
        <taxon>Cytophagia</taxon>
        <taxon>Cytophagales</taxon>
        <taxon>Cyclobacteriaceae</taxon>
        <taxon>Echinicola</taxon>
    </lineage>
</organism>
<protein>
    <submittedName>
        <fullName evidence="2">Uncharacterized protein</fullName>
    </submittedName>
</protein>
<proteinExistence type="predicted"/>
<evidence type="ECO:0000313" key="2">
    <source>
        <dbReference type="EMBL" id="GGF25186.1"/>
    </source>
</evidence>
<dbReference type="RefSeq" id="WP_137404469.1">
    <property type="nucleotide sequence ID" value="NZ_BMIU01000004.1"/>
</dbReference>
<keyword evidence="3" id="KW-1185">Reference proteome</keyword>
<gene>
    <name evidence="2" type="ORF">GCM10011339_11640</name>
</gene>
<evidence type="ECO:0000256" key="1">
    <source>
        <dbReference type="SAM" id="SignalP"/>
    </source>
</evidence>
<dbReference type="EMBL" id="BMIU01000004">
    <property type="protein sequence ID" value="GGF25186.1"/>
    <property type="molecule type" value="Genomic_DNA"/>
</dbReference>
<feature type="signal peptide" evidence="1">
    <location>
        <begin position="1"/>
        <end position="21"/>
    </location>
</feature>